<evidence type="ECO:0000256" key="1">
    <source>
        <dbReference type="ARBA" id="ARBA00008072"/>
    </source>
</evidence>
<evidence type="ECO:0000256" key="2">
    <source>
        <dbReference type="ARBA" id="ARBA00023002"/>
    </source>
</evidence>
<accession>A0ABP0CW76</accession>
<dbReference type="Pfam" id="PF00107">
    <property type="entry name" value="ADH_zinc_N"/>
    <property type="match status" value="1"/>
</dbReference>
<reference evidence="4 5" key="1">
    <citation type="submission" date="2024-01" db="EMBL/GenBank/DDBJ databases">
        <authorList>
            <person name="Allen C."/>
            <person name="Tagirdzhanova G."/>
        </authorList>
    </citation>
    <scope>NUCLEOTIDE SEQUENCE [LARGE SCALE GENOMIC DNA]</scope>
</reference>
<evidence type="ECO:0000313" key="4">
    <source>
        <dbReference type="EMBL" id="CAK7235546.1"/>
    </source>
</evidence>
<protein>
    <recommendedName>
        <fullName evidence="3">Enoyl reductase (ER) domain-containing protein</fullName>
    </recommendedName>
</protein>
<comment type="similarity">
    <text evidence="1">Belongs to the zinc-containing alcohol dehydrogenase family.</text>
</comment>
<dbReference type="Pfam" id="PF08240">
    <property type="entry name" value="ADH_N"/>
    <property type="match status" value="1"/>
</dbReference>
<evidence type="ECO:0000259" key="3">
    <source>
        <dbReference type="SMART" id="SM00829"/>
    </source>
</evidence>
<gene>
    <name evidence="4" type="ORF">SCUCBS95973_009305</name>
</gene>
<keyword evidence="5" id="KW-1185">Reference proteome</keyword>
<name>A0ABP0CW76_9PEZI</name>
<dbReference type="PANTHER" id="PTHR45348">
    <property type="entry name" value="HYPOTHETICAL OXIDOREDUCTASE (EUROFUNG)"/>
    <property type="match status" value="1"/>
</dbReference>
<evidence type="ECO:0000313" key="5">
    <source>
        <dbReference type="Proteomes" id="UP001642405"/>
    </source>
</evidence>
<dbReference type="Gene3D" id="3.90.180.10">
    <property type="entry name" value="Medium-chain alcohol dehydrogenases, catalytic domain"/>
    <property type="match status" value="1"/>
</dbReference>
<dbReference type="EMBL" id="CAWUHB010000100">
    <property type="protein sequence ID" value="CAK7235546.1"/>
    <property type="molecule type" value="Genomic_DNA"/>
</dbReference>
<dbReference type="CDD" id="cd08249">
    <property type="entry name" value="enoyl_reductase_like"/>
    <property type="match status" value="1"/>
</dbReference>
<dbReference type="SMART" id="SM00829">
    <property type="entry name" value="PKS_ER"/>
    <property type="match status" value="1"/>
</dbReference>
<dbReference type="Proteomes" id="UP001642405">
    <property type="component" value="Unassembled WGS sequence"/>
</dbReference>
<proteinExistence type="inferred from homology"/>
<organism evidence="4 5">
    <name type="scientific">Sporothrix curviconia</name>
    <dbReference type="NCBI Taxonomy" id="1260050"/>
    <lineage>
        <taxon>Eukaryota</taxon>
        <taxon>Fungi</taxon>
        <taxon>Dikarya</taxon>
        <taxon>Ascomycota</taxon>
        <taxon>Pezizomycotina</taxon>
        <taxon>Sordariomycetes</taxon>
        <taxon>Sordariomycetidae</taxon>
        <taxon>Ophiostomatales</taxon>
        <taxon>Ophiostomataceae</taxon>
        <taxon>Sporothrix</taxon>
    </lineage>
</organism>
<dbReference type="InterPro" id="IPR020843">
    <property type="entry name" value="ER"/>
</dbReference>
<dbReference type="InterPro" id="IPR013154">
    <property type="entry name" value="ADH-like_N"/>
</dbReference>
<dbReference type="InterPro" id="IPR011032">
    <property type="entry name" value="GroES-like_sf"/>
</dbReference>
<dbReference type="PANTHER" id="PTHR45348:SF2">
    <property type="entry name" value="ZINC-TYPE ALCOHOL DEHYDROGENASE-LIKE PROTEIN C2E1P3.01"/>
    <property type="match status" value="1"/>
</dbReference>
<dbReference type="InterPro" id="IPR013149">
    <property type="entry name" value="ADH-like_C"/>
</dbReference>
<dbReference type="SUPFAM" id="SSF50129">
    <property type="entry name" value="GroES-like"/>
    <property type="match status" value="1"/>
</dbReference>
<feature type="domain" description="Enoyl reductase (ER)" evidence="3">
    <location>
        <begin position="11"/>
        <end position="344"/>
    </location>
</feature>
<keyword evidence="2" id="KW-0560">Oxidoreductase</keyword>
<comment type="caution">
    <text evidence="4">The sequence shown here is derived from an EMBL/GenBank/DDBJ whole genome shotgun (WGS) entry which is preliminary data.</text>
</comment>
<dbReference type="InterPro" id="IPR036291">
    <property type="entry name" value="NAD(P)-bd_dom_sf"/>
</dbReference>
<dbReference type="Gene3D" id="3.40.50.720">
    <property type="entry name" value="NAD(P)-binding Rossmann-like Domain"/>
    <property type="match status" value="1"/>
</dbReference>
<sequence length="346" mass="35236">MVKAAVCSGIGAQLVVQDIEGPAAPGPNQLLIRNEAVAINPFDFALQSYGSKFFPFVKYPAVFGEDVAGVVEAAGAGVDAAAFKVGDRVAGLAERNGFQEKVLLDAASSFRVPAALPAEQAAALPMGVIVAMFGLFHPGYLALSLPTTAGRNNNDSNNSKGVVLIWGASTAVGANAVQLAALAGYEVVATASPKHFDKARALGAAHVFDYASPTVVADIQAAVKGKTVLGALCNGAAKPPSFPPIIAACADVVRGQARPFLAMTMLMPPTGVPEGVEGKFIDGTHDSKNAAFSASILQGFLAEALAQGTYKVAPEPHLVGQGLDAVQSGLDMVKAGVSATKVVVKL</sequence>
<dbReference type="SUPFAM" id="SSF51735">
    <property type="entry name" value="NAD(P)-binding Rossmann-fold domains"/>
    <property type="match status" value="1"/>
</dbReference>
<dbReference type="InterPro" id="IPR047122">
    <property type="entry name" value="Trans-enoyl_RdTase-like"/>
</dbReference>